<gene>
    <name evidence="1" type="ORF">SAMN04515677_103170</name>
</gene>
<protein>
    <submittedName>
        <fullName evidence="1">Uncharacterized protein</fullName>
    </submittedName>
</protein>
<dbReference type="Proteomes" id="UP000199068">
    <property type="component" value="Unassembled WGS sequence"/>
</dbReference>
<reference evidence="1 2" key="1">
    <citation type="submission" date="2016-10" db="EMBL/GenBank/DDBJ databases">
        <authorList>
            <person name="de Groot N.N."/>
        </authorList>
    </citation>
    <scope>NUCLEOTIDE SEQUENCE [LARGE SCALE GENOMIC DNA]</scope>
    <source>
        <strain evidence="1 2">DSM 797</strain>
    </source>
</reference>
<dbReference type="RefSeq" id="WP_092724874.1">
    <property type="nucleotide sequence ID" value="NZ_FNGW01000003.1"/>
</dbReference>
<keyword evidence="2" id="KW-1185">Reference proteome</keyword>
<organism evidence="1 2">
    <name type="scientific">Romboutsia lituseburensis DSM 797</name>
    <dbReference type="NCBI Taxonomy" id="1121325"/>
    <lineage>
        <taxon>Bacteria</taxon>
        <taxon>Bacillati</taxon>
        <taxon>Bacillota</taxon>
        <taxon>Clostridia</taxon>
        <taxon>Peptostreptococcales</taxon>
        <taxon>Peptostreptococcaceae</taxon>
        <taxon>Romboutsia</taxon>
    </lineage>
</organism>
<evidence type="ECO:0000313" key="1">
    <source>
        <dbReference type="EMBL" id="SDL71931.1"/>
    </source>
</evidence>
<dbReference type="EMBL" id="FNGW01000003">
    <property type="protein sequence ID" value="SDL71931.1"/>
    <property type="molecule type" value="Genomic_DNA"/>
</dbReference>
<evidence type="ECO:0000313" key="2">
    <source>
        <dbReference type="Proteomes" id="UP000199068"/>
    </source>
</evidence>
<dbReference type="STRING" id="1121325.SAMN04515677_103170"/>
<sequence length="353" mass="41669">MTEDIKAIIEENELKLCVKENDIYINIPKEVLNKGMKLIKEYIKIYKSIEVLKESVNKYLFDRNSSINHMIILNQILQIKNEEYFAEIEPFINTNINEIENRLLNICLAFNINIDDINNLKDELSQNYVNNNENLNNTIDKEYVKDIINYIESNEMYSLNSKSRYGAISSDYEVKNKSEIVDKNEEETNGEYSPILVIHRPAKYHRGTYILEENAYVYIKRQPLEALIKQEKLEEKGIDSMGAILYKKLKHDLTNENLQELLAELYVYSQKNNSKFDNIKLADITSNKVWMTADKLKKEFKELRYYHKNLTQKVKEIYDSTGSYYTQIGGKYIFNSRELLHSYKTYKGKDITN</sequence>
<dbReference type="AlphaFoldDB" id="A0A1G9MD78"/>
<name>A0A1G9MD78_9FIRM</name>
<proteinExistence type="predicted"/>
<accession>A0A1G9MD78</accession>